<evidence type="ECO:0000313" key="9">
    <source>
        <dbReference type="Proteomes" id="UP000237662"/>
    </source>
</evidence>
<dbReference type="EMBL" id="PTJC01000006">
    <property type="protein sequence ID" value="PPK86327.1"/>
    <property type="molecule type" value="Genomic_DNA"/>
</dbReference>
<organism evidence="8 9">
    <name type="scientific">Neolewinella xylanilytica</name>
    <dbReference type="NCBI Taxonomy" id="1514080"/>
    <lineage>
        <taxon>Bacteria</taxon>
        <taxon>Pseudomonadati</taxon>
        <taxon>Bacteroidota</taxon>
        <taxon>Saprospiria</taxon>
        <taxon>Saprospirales</taxon>
        <taxon>Lewinellaceae</taxon>
        <taxon>Neolewinella</taxon>
    </lineage>
</organism>
<dbReference type="Gene3D" id="1.10.10.10">
    <property type="entry name" value="Winged helix-like DNA-binding domain superfamily/Winged helix DNA-binding domain"/>
    <property type="match status" value="1"/>
</dbReference>
<keyword evidence="3 5" id="KW-0238">DNA-binding</keyword>
<dbReference type="Pfam" id="PF00486">
    <property type="entry name" value="Trans_reg_C"/>
    <property type="match status" value="1"/>
</dbReference>
<dbReference type="PANTHER" id="PTHR48111:SF40">
    <property type="entry name" value="PHOSPHATE REGULON TRANSCRIPTIONAL REGULATORY PROTEIN PHOB"/>
    <property type="match status" value="1"/>
</dbReference>
<keyword evidence="2" id="KW-0902">Two-component regulatory system</keyword>
<dbReference type="Proteomes" id="UP000237662">
    <property type="component" value="Unassembled WGS sequence"/>
</dbReference>
<proteinExistence type="predicted"/>
<dbReference type="SMART" id="SM00862">
    <property type="entry name" value="Trans_reg_C"/>
    <property type="match status" value="1"/>
</dbReference>
<keyword evidence="9" id="KW-1185">Reference proteome</keyword>
<dbReference type="AlphaFoldDB" id="A0A2S6I575"/>
<evidence type="ECO:0000256" key="3">
    <source>
        <dbReference type="ARBA" id="ARBA00023125"/>
    </source>
</evidence>
<evidence type="ECO:0000256" key="2">
    <source>
        <dbReference type="ARBA" id="ARBA00023012"/>
    </source>
</evidence>
<evidence type="ECO:0000259" key="6">
    <source>
        <dbReference type="PROSITE" id="PS50110"/>
    </source>
</evidence>
<dbReference type="InterPro" id="IPR001789">
    <property type="entry name" value="Sig_transdc_resp-reg_receiver"/>
</dbReference>
<name>A0A2S6I575_9BACT</name>
<feature type="modified residue" description="4-aspartylphosphate" evidence="4">
    <location>
        <position position="52"/>
    </location>
</feature>
<dbReference type="Gene3D" id="3.40.50.2300">
    <property type="match status" value="1"/>
</dbReference>
<reference evidence="8 9" key="1">
    <citation type="submission" date="2018-02" db="EMBL/GenBank/DDBJ databases">
        <title>Genomic Encyclopedia of Archaeal and Bacterial Type Strains, Phase II (KMG-II): from individual species to whole genera.</title>
        <authorList>
            <person name="Goeker M."/>
        </authorList>
    </citation>
    <scope>NUCLEOTIDE SEQUENCE [LARGE SCALE GENOMIC DNA]</scope>
    <source>
        <strain evidence="8 9">DSM 29526</strain>
    </source>
</reference>
<dbReference type="GO" id="GO:0032993">
    <property type="term" value="C:protein-DNA complex"/>
    <property type="evidence" value="ECO:0007669"/>
    <property type="project" value="TreeGrafter"/>
</dbReference>
<evidence type="ECO:0000256" key="4">
    <source>
        <dbReference type="PROSITE-ProRule" id="PRU00169"/>
    </source>
</evidence>
<dbReference type="OrthoDB" id="5343479at2"/>
<dbReference type="PROSITE" id="PS50110">
    <property type="entry name" value="RESPONSE_REGULATORY"/>
    <property type="match status" value="1"/>
</dbReference>
<dbReference type="SUPFAM" id="SSF52172">
    <property type="entry name" value="CheY-like"/>
    <property type="match status" value="1"/>
</dbReference>
<evidence type="ECO:0000256" key="5">
    <source>
        <dbReference type="PROSITE-ProRule" id="PRU01091"/>
    </source>
</evidence>
<dbReference type="InterPro" id="IPR039420">
    <property type="entry name" value="WalR-like"/>
</dbReference>
<dbReference type="GO" id="GO:0000976">
    <property type="term" value="F:transcription cis-regulatory region binding"/>
    <property type="evidence" value="ECO:0007669"/>
    <property type="project" value="TreeGrafter"/>
</dbReference>
<accession>A0A2S6I575</accession>
<evidence type="ECO:0000259" key="7">
    <source>
        <dbReference type="PROSITE" id="PS51755"/>
    </source>
</evidence>
<dbReference type="InterPro" id="IPR036388">
    <property type="entry name" value="WH-like_DNA-bd_sf"/>
</dbReference>
<dbReference type="GO" id="GO:0005829">
    <property type="term" value="C:cytosol"/>
    <property type="evidence" value="ECO:0007669"/>
    <property type="project" value="TreeGrafter"/>
</dbReference>
<feature type="DNA-binding region" description="OmpR/PhoB-type" evidence="5">
    <location>
        <begin position="134"/>
        <end position="232"/>
    </location>
</feature>
<dbReference type="InterPro" id="IPR001867">
    <property type="entry name" value="OmpR/PhoB-type_DNA-bd"/>
</dbReference>
<dbReference type="GO" id="GO:0000156">
    <property type="term" value="F:phosphorelay response regulator activity"/>
    <property type="evidence" value="ECO:0007669"/>
    <property type="project" value="TreeGrafter"/>
</dbReference>
<dbReference type="Pfam" id="PF00072">
    <property type="entry name" value="Response_reg"/>
    <property type="match status" value="1"/>
</dbReference>
<dbReference type="InterPro" id="IPR011006">
    <property type="entry name" value="CheY-like_superfamily"/>
</dbReference>
<comment type="caution">
    <text evidence="8">The sequence shown here is derived from an EMBL/GenBank/DDBJ whole genome shotgun (WGS) entry which is preliminary data.</text>
</comment>
<dbReference type="Gene3D" id="6.10.250.690">
    <property type="match status" value="1"/>
</dbReference>
<feature type="domain" description="OmpR/PhoB-type" evidence="7">
    <location>
        <begin position="134"/>
        <end position="232"/>
    </location>
</feature>
<keyword evidence="1 4" id="KW-0597">Phosphoprotein</keyword>
<dbReference type="SMART" id="SM00448">
    <property type="entry name" value="REC"/>
    <property type="match status" value="1"/>
</dbReference>
<dbReference type="PANTHER" id="PTHR48111">
    <property type="entry name" value="REGULATOR OF RPOS"/>
    <property type="match status" value="1"/>
</dbReference>
<protein>
    <submittedName>
        <fullName evidence="8">Winged helix family two component transcriptional regulator</fullName>
    </submittedName>
</protein>
<evidence type="ECO:0000256" key="1">
    <source>
        <dbReference type="ARBA" id="ARBA00022553"/>
    </source>
</evidence>
<gene>
    <name evidence="8" type="ORF">CLV84_3253</name>
</gene>
<dbReference type="RefSeq" id="WP_104420770.1">
    <property type="nucleotide sequence ID" value="NZ_PTJC01000006.1"/>
</dbReference>
<evidence type="ECO:0000313" key="8">
    <source>
        <dbReference type="EMBL" id="PPK86327.1"/>
    </source>
</evidence>
<sequence>MRILYLEDEPVLGRIVKESLESRACTVDWFTSESSAAAALLAADAYHIAVLDVQLPGRSGLAIGKELRAKWSHLPILYLTARIQAKDAVAGFEAGGNDYIRKPFSMEELLIRMRNLVNMRSGEIDLPAPRRPEKNAWVLGNLKFDYLEMTLIGPKSFVSLSHREARLLRYLLQHRHEPQIERRDILLTLWGDDGFFHSRNLDVYIRKLRTYLQTEDDLRIITLRGVGYRLILPGDATDT</sequence>
<dbReference type="GO" id="GO:0006355">
    <property type="term" value="P:regulation of DNA-templated transcription"/>
    <property type="evidence" value="ECO:0007669"/>
    <property type="project" value="InterPro"/>
</dbReference>
<dbReference type="PROSITE" id="PS51755">
    <property type="entry name" value="OMPR_PHOB"/>
    <property type="match status" value="1"/>
</dbReference>
<feature type="domain" description="Response regulatory" evidence="6">
    <location>
        <begin position="2"/>
        <end position="117"/>
    </location>
</feature>
<dbReference type="CDD" id="cd00383">
    <property type="entry name" value="trans_reg_C"/>
    <property type="match status" value="1"/>
</dbReference>